<organism evidence="2 3">
    <name type="scientific">Onchocerca volvulus</name>
    <dbReference type="NCBI Taxonomy" id="6282"/>
    <lineage>
        <taxon>Eukaryota</taxon>
        <taxon>Metazoa</taxon>
        <taxon>Ecdysozoa</taxon>
        <taxon>Nematoda</taxon>
        <taxon>Chromadorea</taxon>
        <taxon>Rhabditida</taxon>
        <taxon>Spirurina</taxon>
        <taxon>Spiruromorpha</taxon>
        <taxon>Filarioidea</taxon>
        <taxon>Onchocercidae</taxon>
        <taxon>Onchocerca</taxon>
    </lineage>
</organism>
<sequence>IFDEWIFITVVLDRLFLLIFSVLNVGTFLILLEVPSLYDTRWPINITQAIKPYGRGSFILPTTDFFNIFPNK</sequence>
<dbReference type="EMBL" id="CMVM020000151">
    <property type="status" value="NOT_ANNOTATED_CDS"/>
    <property type="molecule type" value="Genomic_DNA"/>
</dbReference>
<evidence type="ECO:0000313" key="2">
    <source>
        <dbReference type="EnsemblMetazoa" id="OVOC5258.1"/>
    </source>
</evidence>
<keyword evidence="1" id="KW-1133">Transmembrane helix</keyword>
<keyword evidence="1" id="KW-0472">Membrane</keyword>
<dbReference type="OMA" id="DEWIFIT"/>
<reference evidence="2" key="2">
    <citation type="submission" date="2022-06" db="UniProtKB">
        <authorList>
            <consortium name="EnsemblMetazoa"/>
        </authorList>
    </citation>
    <scope>IDENTIFICATION</scope>
</reference>
<dbReference type="GO" id="GO:0006811">
    <property type="term" value="P:monoatomic ion transport"/>
    <property type="evidence" value="ECO:0007669"/>
    <property type="project" value="InterPro"/>
</dbReference>
<feature type="transmembrane region" description="Helical" evidence="1">
    <location>
        <begin position="6"/>
        <end position="32"/>
    </location>
</feature>
<accession>A0A8R1XYE5</accession>
<dbReference type="SUPFAM" id="SSF90112">
    <property type="entry name" value="Neurotransmitter-gated ion-channel transmembrane pore"/>
    <property type="match status" value="1"/>
</dbReference>
<protein>
    <recommendedName>
        <fullName evidence="4">Neurotransmitter-gated ion-channel transmembrane domain-containing protein</fullName>
    </recommendedName>
</protein>
<reference evidence="3" key="1">
    <citation type="submission" date="2013-10" db="EMBL/GenBank/DDBJ databases">
        <title>Genome sequencing of Onchocerca volvulus.</title>
        <authorList>
            <person name="Cotton J."/>
            <person name="Tsai J."/>
            <person name="Stanley E."/>
            <person name="Tracey A."/>
            <person name="Holroyd N."/>
            <person name="Lustigman S."/>
            <person name="Berriman M."/>
        </authorList>
    </citation>
    <scope>NUCLEOTIDE SEQUENCE</scope>
</reference>
<keyword evidence="3" id="KW-1185">Reference proteome</keyword>
<dbReference type="InterPro" id="IPR036719">
    <property type="entry name" value="Neuro-gated_channel_TM_sf"/>
</dbReference>
<dbReference type="EnsemblMetazoa" id="OVOC5258.1">
    <property type="protein sequence ID" value="OVOC5258.1"/>
    <property type="gene ID" value="WBGene00242067"/>
</dbReference>
<keyword evidence="1" id="KW-0812">Transmembrane</keyword>
<evidence type="ECO:0008006" key="4">
    <source>
        <dbReference type="Google" id="ProtNLM"/>
    </source>
</evidence>
<proteinExistence type="predicted"/>
<dbReference type="GO" id="GO:0016020">
    <property type="term" value="C:membrane"/>
    <property type="evidence" value="ECO:0007669"/>
    <property type="project" value="InterPro"/>
</dbReference>
<name>A0A8R1XYE5_ONCVO</name>
<dbReference type="AlphaFoldDB" id="A0A8R1XYE5"/>
<dbReference type="Proteomes" id="UP000024404">
    <property type="component" value="Unassembled WGS sequence"/>
</dbReference>
<evidence type="ECO:0000313" key="3">
    <source>
        <dbReference type="Proteomes" id="UP000024404"/>
    </source>
</evidence>
<evidence type="ECO:0000256" key="1">
    <source>
        <dbReference type="SAM" id="Phobius"/>
    </source>
</evidence>